<evidence type="ECO:0000313" key="1">
    <source>
        <dbReference type="EMBL" id="KAK0386208.1"/>
    </source>
</evidence>
<dbReference type="AlphaFoldDB" id="A0AA39L6R3"/>
<evidence type="ECO:0000313" key="2">
    <source>
        <dbReference type="Proteomes" id="UP001175261"/>
    </source>
</evidence>
<dbReference type="InterPro" id="IPR029069">
    <property type="entry name" value="HotDog_dom_sf"/>
</dbReference>
<accession>A0AA39L6R3</accession>
<proteinExistence type="predicted"/>
<dbReference type="GO" id="GO:0005739">
    <property type="term" value="C:mitochondrion"/>
    <property type="evidence" value="ECO:0007669"/>
    <property type="project" value="TreeGrafter"/>
</dbReference>
<dbReference type="Gene3D" id="3.10.129.10">
    <property type="entry name" value="Hotdog Thioesterase"/>
    <property type="match status" value="1"/>
</dbReference>
<keyword evidence="2" id="KW-1185">Reference proteome</keyword>
<organism evidence="1 2">
    <name type="scientific">Sarocladium strictum</name>
    <name type="common">Black bundle disease fungus</name>
    <name type="synonym">Acremonium strictum</name>
    <dbReference type="NCBI Taxonomy" id="5046"/>
    <lineage>
        <taxon>Eukaryota</taxon>
        <taxon>Fungi</taxon>
        <taxon>Dikarya</taxon>
        <taxon>Ascomycota</taxon>
        <taxon>Pezizomycotina</taxon>
        <taxon>Sordariomycetes</taxon>
        <taxon>Hypocreomycetidae</taxon>
        <taxon>Hypocreales</taxon>
        <taxon>Sarocladiaceae</taxon>
        <taxon>Sarocladium</taxon>
    </lineage>
</organism>
<dbReference type="SUPFAM" id="SSF54637">
    <property type="entry name" value="Thioesterase/thiol ester dehydrase-isomerase"/>
    <property type="match status" value="1"/>
</dbReference>
<dbReference type="InterPro" id="IPR052741">
    <property type="entry name" value="Mitochondrial_HTD2"/>
</dbReference>
<dbReference type="EMBL" id="JAPDFR010000005">
    <property type="protein sequence ID" value="KAK0386208.1"/>
    <property type="molecule type" value="Genomic_DNA"/>
</dbReference>
<dbReference type="PANTHER" id="PTHR28152">
    <property type="entry name" value="HYDROXYACYL-THIOESTER DEHYDRATASE TYPE 2, MITOCHONDRIAL"/>
    <property type="match status" value="1"/>
</dbReference>
<protein>
    <submittedName>
        <fullName evidence="1">Uncharacterized protein</fullName>
    </submittedName>
</protein>
<dbReference type="Proteomes" id="UP001175261">
    <property type="component" value="Unassembled WGS sequence"/>
</dbReference>
<comment type="caution">
    <text evidence="1">The sequence shown here is derived from an EMBL/GenBank/DDBJ whole genome shotgun (WGS) entry which is preliminary data.</text>
</comment>
<gene>
    <name evidence="1" type="ORF">NLU13_6045</name>
</gene>
<reference evidence="1" key="1">
    <citation type="submission" date="2022-10" db="EMBL/GenBank/DDBJ databases">
        <title>Determination and structural analysis of whole genome sequence of Sarocladium strictum F4-1.</title>
        <authorList>
            <person name="Hu L."/>
            <person name="Jiang Y."/>
        </authorList>
    </citation>
    <scope>NUCLEOTIDE SEQUENCE</scope>
    <source>
        <strain evidence="1">F4-1</strain>
    </source>
</reference>
<name>A0AA39L6R3_SARSR</name>
<dbReference type="GO" id="GO:0019171">
    <property type="term" value="F:(3R)-hydroxyacyl-[acyl-carrier-protein] dehydratase activity"/>
    <property type="evidence" value="ECO:0007669"/>
    <property type="project" value="TreeGrafter"/>
</dbReference>
<dbReference type="PANTHER" id="PTHR28152:SF1">
    <property type="entry name" value="HYDROXYACYL-THIOESTER DEHYDRATASE TYPE 2, MITOCHONDRIAL"/>
    <property type="match status" value="1"/>
</dbReference>
<sequence length="346" mass="38326">MCPDRPCSAMKRALGPMKVLRRCPGCAFSTAAPNASTIAATLTSRKAKLIPDTLSPTNSHLLNITLADLIPSLPAQPSPHTTLQPLPQGHHLVYFPIQTPPSELAPDGADLDHWPGPPFHRRMWAAGEVKFREGWAERMVLDGRRVRCVERIEEVNVKGEGQRQKVFVDVWRRYGLAEDVDGEDWPIEERRTLVFMPNAEASEAHSSKPSSPKMIKYPHQPTASYSLTPSSLHLFNFSALTYNAHAIHLDPRYAQSVDGHRNLLVHGPLTLALMLRVVSSHIPQGSAVKSIVYRNHAPLYVDEEMRVCVRKLAAEGRWDVWVENAQGGLSVKGTVVVVDDRGLGSS</sequence>